<name>A0ACC1KYG9_9FUNG</name>
<evidence type="ECO:0000313" key="1">
    <source>
        <dbReference type="EMBL" id="KAJ2797354.1"/>
    </source>
</evidence>
<sequence>MANPEKAVDASLYDDDSMYGAAAGYGTAGDQWLYNVQAPPSTGQAAPAVEASASSADAAAPSGPGARAAMP</sequence>
<comment type="caution">
    <text evidence="1">The sequence shown here is derived from an EMBL/GenBank/DDBJ whole genome shotgun (WGS) entry which is preliminary data.</text>
</comment>
<organism evidence="1 2">
    <name type="scientific">Coemansia helicoidea</name>
    <dbReference type="NCBI Taxonomy" id="1286919"/>
    <lineage>
        <taxon>Eukaryota</taxon>
        <taxon>Fungi</taxon>
        <taxon>Fungi incertae sedis</taxon>
        <taxon>Zoopagomycota</taxon>
        <taxon>Kickxellomycotina</taxon>
        <taxon>Kickxellomycetes</taxon>
        <taxon>Kickxellales</taxon>
        <taxon>Kickxellaceae</taxon>
        <taxon>Coemansia</taxon>
    </lineage>
</organism>
<feature type="non-terminal residue" evidence="1">
    <location>
        <position position="71"/>
    </location>
</feature>
<gene>
    <name evidence="1" type="ORF">H4R21_004352</name>
</gene>
<dbReference type="Proteomes" id="UP001140087">
    <property type="component" value="Unassembled WGS sequence"/>
</dbReference>
<accession>A0ACC1KYG9</accession>
<proteinExistence type="predicted"/>
<keyword evidence="2" id="KW-1185">Reference proteome</keyword>
<dbReference type="EMBL" id="JANBUN010001620">
    <property type="protein sequence ID" value="KAJ2797354.1"/>
    <property type="molecule type" value="Genomic_DNA"/>
</dbReference>
<protein>
    <submittedName>
        <fullName evidence="1">Uncharacterized protein</fullName>
    </submittedName>
</protein>
<reference evidence="1" key="1">
    <citation type="submission" date="2022-07" db="EMBL/GenBank/DDBJ databases">
        <title>Phylogenomic reconstructions and comparative analyses of Kickxellomycotina fungi.</title>
        <authorList>
            <person name="Reynolds N.K."/>
            <person name="Stajich J.E."/>
            <person name="Barry K."/>
            <person name="Grigoriev I.V."/>
            <person name="Crous P."/>
            <person name="Smith M.E."/>
        </authorList>
    </citation>
    <scope>NUCLEOTIDE SEQUENCE</scope>
    <source>
        <strain evidence="1">BCRC 34780</strain>
    </source>
</reference>
<evidence type="ECO:0000313" key="2">
    <source>
        <dbReference type="Proteomes" id="UP001140087"/>
    </source>
</evidence>